<proteinExistence type="predicted"/>
<dbReference type="AlphaFoldDB" id="A0A4D7C906"/>
<dbReference type="EMBL" id="CP039704">
    <property type="protein sequence ID" value="QCI80088.1"/>
    <property type="molecule type" value="Genomic_DNA"/>
</dbReference>
<gene>
    <name evidence="1" type="ORF">E6W36_12930</name>
</gene>
<accession>A0A4D7C906</accession>
<keyword evidence="2" id="KW-1185">Reference proteome</keyword>
<evidence type="ECO:0000313" key="1">
    <source>
        <dbReference type="EMBL" id="QCI80088.1"/>
    </source>
</evidence>
<reference evidence="2" key="1">
    <citation type="submission" date="2019-04" db="EMBL/GenBank/DDBJ databases">
        <title>Complete genome sequence of Sphingomonas sp. W1-2-3.</title>
        <authorList>
            <person name="Im W.T."/>
        </authorList>
    </citation>
    <scope>NUCLEOTIDE SEQUENCE [LARGE SCALE GENOMIC DNA]</scope>
    <source>
        <strain evidence="2">W1-2-3</strain>
    </source>
</reference>
<dbReference type="Proteomes" id="UP000298714">
    <property type="component" value="Chromosome"/>
</dbReference>
<organism evidence="1 2">
    <name type="scientific">Hankyongella ginsenosidimutans</name>
    <dbReference type="NCBI Taxonomy" id="1763828"/>
    <lineage>
        <taxon>Bacteria</taxon>
        <taxon>Pseudomonadati</taxon>
        <taxon>Pseudomonadota</taxon>
        <taxon>Alphaproteobacteria</taxon>
        <taxon>Sphingomonadales</taxon>
        <taxon>Sphingomonadaceae</taxon>
        <taxon>Hankyongella</taxon>
    </lineage>
</organism>
<protein>
    <submittedName>
        <fullName evidence="1">Uncharacterized protein</fullName>
    </submittedName>
</protein>
<name>A0A4D7C906_9SPHN</name>
<evidence type="ECO:0000313" key="2">
    <source>
        <dbReference type="Proteomes" id="UP000298714"/>
    </source>
</evidence>
<sequence length="90" mass="9646">MSLSWKRHRIAALALALGLAVAGYFGYWLTRLEDYRGRMSAVLGQATPPFTLKGGAVSYGGFPIACRQASRTGRWSGCGRTIGSYSRGGT</sequence>
<dbReference type="KEGG" id="hgn:E6W36_12930"/>
<dbReference type="RefSeq" id="WP_222872946.1">
    <property type="nucleotide sequence ID" value="NZ_CP039704.1"/>
</dbReference>